<reference evidence="2 3" key="1">
    <citation type="submission" date="2019-03" db="EMBL/GenBank/DDBJ databases">
        <title>Genomic analyses of the natural microbiome of Caenorhabditis elegans.</title>
        <authorList>
            <person name="Samuel B."/>
        </authorList>
    </citation>
    <scope>NUCLEOTIDE SEQUENCE [LARGE SCALE GENOMIC DNA]</scope>
    <source>
        <strain evidence="2 3">JUb65</strain>
    </source>
</reference>
<dbReference type="PANTHER" id="PTHR30212:SF2">
    <property type="entry name" value="PROTEIN YIIM"/>
    <property type="match status" value="1"/>
</dbReference>
<dbReference type="Pfam" id="PF03473">
    <property type="entry name" value="MOSC"/>
    <property type="match status" value="1"/>
</dbReference>
<dbReference type="GO" id="GO:0030170">
    <property type="term" value="F:pyridoxal phosphate binding"/>
    <property type="evidence" value="ECO:0007669"/>
    <property type="project" value="InterPro"/>
</dbReference>
<organism evidence="2 3">
    <name type="scientific">Curtobacterium flaccumfaciens</name>
    <dbReference type="NCBI Taxonomy" id="2035"/>
    <lineage>
        <taxon>Bacteria</taxon>
        <taxon>Bacillati</taxon>
        <taxon>Actinomycetota</taxon>
        <taxon>Actinomycetes</taxon>
        <taxon>Micrococcales</taxon>
        <taxon>Microbacteriaceae</taxon>
        <taxon>Curtobacterium</taxon>
    </lineage>
</organism>
<proteinExistence type="predicted"/>
<dbReference type="STRING" id="2035.RU06_05220"/>
<evidence type="ECO:0000259" key="1">
    <source>
        <dbReference type="PROSITE" id="PS51340"/>
    </source>
</evidence>
<accession>A0A4R6DM03</accession>
<dbReference type="AlphaFoldDB" id="A0A4R6DM03"/>
<name>A0A4R6DM03_9MICO</name>
<dbReference type="PROSITE" id="PS51340">
    <property type="entry name" value="MOSC"/>
    <property type="match status" value="1"/>
</dbReference>
<dbReference type="InterPro" id="IPR011037">
    <property type="entry name" value="Pyrv_Knase-like_insert_dom_sf"/>
</dbReference>
<dbReference type="InterPro" id="IPR052353">
    <property type="entry name" value="Benzoxazolinone_Detox_Enz"/>
</dbReference>
<dbReference type="PANTHER" id="PTHR30212">
    <property type="entry name" value="PROTEIN YIIM"/>
    <property type="match status" value="1"/>
</dbReference>
<dbReference type="Proteomes" id="UP000295764">
    <property type="component" value="Unassembled WGS sequence"/>
</dbReference>
<dbReference type="GO" id="GO:0003824">
    <property type="term" value="F:catalytic activity"/>
    <property type="evidence" value="ECO:0007669"/>
    <property type="project" value="InterPro"/>
</dbReference>
<dbReference type="EMBL" id="SNVW01000002">
    <property type="protein sequence ID" value="TDN45946.1"/>
    <property type="molecule type" value="Genomic_DNA"/>
</dbReference>
<comment type="caution">
    <text evidence="2">The sequence shown here is derived from an EMBL/GenBank/DDBJ whole genome shotgun (WGS) entry which is preliminary data.</text>
</comment>
<protein>
    <submittedName>
        <fullName evidence="2">MOSC domain-containing protein YiiM</fullName>
    </submittedName>
</protein>
<evidence type="ECO:0000313" key="3">
    <source>
        <dbReference type="Proteomes" id="UP000295764"/>
    </source>
</evidence>
<feature type="domain" description="MOSC" evidence="1">
    <location>
        <begin position="28"/>
        <end position="165"/>
    </location>
</feature>
<gene>
    <name evidence="2" type="ORF">EDF64_102364</name>
</gene>
<dbReference type="RefSeq" id="WP_133518869.1">
    <property type="nucleotide sequence ID" value="NZ_SNVW01000002.1"/>
</dbReference>
<dbReference type="InterPro" id="IPR005302">
    <property type="entry name" value="MoCF_Sase_C"/>
</dbReference>
<dbReference type="Gene3D" id="2.40.33.20">
    <property type="entry name" value="PK beta-barrel domain-like"/>
    <property type="match status" value="1"/>
</dbReference>
<dbReference type="SUPFAM" id="SSF50800">
    <property type="entry name" value="PK beta-barrel domain-like"/>
    <property type="match status" value="1"/>
</dbReference>
<evidence type="ECO:0000313" key="2">
    <source>
        <dbReference type="EMBL" id="TDN45946.1"/>
    </source>
</evidence>
<dbReference type="OrthoDB" id="9786134at2"/>
<sequence>MPLVTAVCRVDRLHRDSGTIGITAIDKRPVDGPVRVRPLGLHADVQADRKHHGGVDQAVYAYADEDAAFFAESLGRDVPPGLFGENLRTSGIDVTGAVTGERWRIGEALELELEVTVPRTPCGTFARRMQVDRWVKRFAEEGRPGAYFRVLRSGPVAAGDPIVVTHRPDHGVTIGQLFAGLSPEQARAVLDSGTGLAPTVVRDVSKVLARGRVLDR</sequence>
<dbReference type="GO" id="GO:0030151">
    <property type="term" value="F:molybdenum ion binding"/>
    <property type="evidence" value="ECO:0007669"/>
    <property type="project" value="InterPro"/>
</dbReference>